<dbReference type="OrthoDB" id="3565018at2759"/>
<name>A0A6A5WWM7_9PLEO</name>
<dbReference type="Pfam" id="PF24476">
    <property type="entry name" value="DUF7580"/>
    <property type="match status" value="1"/>
</dbReference>
<evidence type="ECO:0000313" key="2">
    <source>
        <dbReference type="EMBL" id="KAF2006150.1"/>
    </source>
</evidence>
<protein>
    <recommendedName>
        <fullName evidence="1">DUF7580 domain-containing protein</fullName>
    </recommendedName>
</protein>
<feature type="domain" description="DUF7580" evidence="1">
    <location>
        <begin position="197"/>
        <end position="574"/>
    </location>
</feature>
<dbReference type="Proteomes" id="UP000799779">
    <property type="component" value="Unassembled WGS sequence"/>
</dbReference>
<gene>
    <name evidence="2" type="ORF">P154DRAFT_529843</name>
</gene>
<dbReference type="PANTHER" id="PTHR35186:SF4">
    <property type="entry name" value="PRION-INHIBITION AND PROPAGATION HELO DOMAIN-CONTAINING PROTEIN"/>
    <property type="match status" value="1"/>
</dbReference>
<dbReference type="InterPro" id="IPR056002">
    <property type="entry name" value="DUF7580"/>
</dbReference>
<evidence type="ECO:0000259" key="1">
    <source>
        <dbReference type="Pfam" id="PF24476"/>
    </source>
</evidence>
<accession>A0A6A5WWM7</accession>
<dbReference type="AlphaFoldDB" id="A0A6A5WWM7"/>
<dbReference type="EMBL" id="ML977560">
    <property type="protein sequence ID" value="KAF2006150.1"/>
    <property type="molecule type" value="Genomic_DNA"/>
</dbReference>
<evidence type="ECO:0000313" key="3">
    <source>
        <dbReference type="Proteomes" id="UP000799779"/>
    </source>
</evidence>
<keyword evidence="3" id="KW-1185">Reference proteome</keyword>
<reference evidence="2" key="1">
    <citation type="journal article" date="2020" name="Stud. Mycol.">
        <title>101 Dothideomycetes genomes: a test case for predicting lifestyles and emergence of pathogens.</title>
        <authorList>
            <person name="Haridas S."/>
            <person name="Albert R."/>
            <person name="Binder M."/>
            <person name="Bloem J."/>
            <person name="Labutti K."/>
            <person name="Salamov A."/>
            <person name="Andreopoulos B."/>
            <person name="Baker S."/>
            <person name="Barry K."/>
            <person name="Bills G."/>
            <person name="Bluhm B."/>
            <person name="Cannon C."/>
            <person name="Castanera R."/>
            <person name="Culley D."/>
            <person name="Daum C."/>
            <person name="Ezra D."/>
            <person name="Gonzalez J."/>
            <person name="Henrissat B."/>
            <person name="Kuo A."/>
            <person name="Liang C."/>
            <person name="Lipzen A."/>
            <person name="Lutzoni F."/>
            <person name="Magnuson J."/>
            <person name="Mondo S."/>
            <person name="Nolan M."/>
            <person name="Ohm R."/>
            <person name="Pangilinan J."/>
            <person name="Park H.-J."/>
            <person name="Ramirez L."/>
            <person name="Alfaro M."/>
            <person name="Sun H."/>
            <person name="Tritt A."/>
            <person name="Yoshinaga Y."/>
            <person name="Zwiers L.-H."/>
            <person name="Turgeon B."/>
            <person name="Goodwin S."/>
            <person name="Spatafora J."/>
            <person name="Crous P."/>
            <person name="Grigoriev I."/>
        </authorList>
    </citation>
    <scope>NUCLEOTIDE SEQUENCE</scope>
    <source>
        <strain evidence="2">CBS 123094</strain>
    </source>
</reference>
<dbReference type="PANTHER" id="PTHR35186">
    <property type="entry name" value="ANK_REP_REGION DOMAIN-CONTAINING PROTEIN"/>
    <property type="match status" value="1"/>
</dbReference>
<organism evidence="2 3">
    <name type="scientific">Amniculicola lignicola CBS 123094</name>
    <dbReference type="NCBI Taxonomy" id="1392246"/>
    <lineage>
        <taxon>Eukaryota</taxon>
        <taxon>Fungi</taxon>
        <taxon>Dikarya</taxon>
        <taxon>Ascomycota</taxon>
        <taxon>Pezizomycotina</taxon>
        <taxon>Dothideomycetes</taxon>
        <taxon>Pleosporomycetidae</taxon>
        <taxon>Pleosporales</taxon>
        <taxon>Amniculicolaceae</taxon>
        <taxon>Amniculicola</taxon>
    </lineage>
</organism>
<proteinExistence type="predicted"/>
<sequence length="578" mass="65915">MSGVEAAGLVLGSIPLILAGLEFYAKGIAVTKRYWKYREEFKSLTTELRTENCMFERNIEMLLTGVVKPKEMAEFIADPCASRWNGTEFEEKLRGRLGAPTYESYMDTIEQMKNTADAFKDRLKLSPSGKVQFVEEKSLKEYKKRLKFSLNKSDYSDLMTRLRNANSALYRMTTQTISLQSLQTSSKQQRHAIPKFSAINDRAHGFYSVLSSGWKCSCHADHSVNLRLEQRMEHVTSDDSSDDGENEAMEDPFRVLFSYSDHHTKPLTQPSPVIASKPWSWEEADVHMTINTQGTSPAAPFLPTAAKVRFKAKQAVKAALDLSNMHPIQDLCEAICTLQQPQRDVCLSLLASEIAIAKTASAQKYNLLIRPLKEPPYNPDAWSVASLRSVLHDTRFTRHDRLRLAVTLASSVLQLHETPWLHENWTKDNIYFIKRADQTMYDYPFVSQQFNASALAPTPALPLPASMSRIIRNQTLYALGVSLIELWYRKPISELYDPTDGPPFIGDPRVDLMTEWNTADRLAEELYHEAGGKYSDAVRRCIRCDFDHRANRLEDTTFQKAVYQGVVEQLKENFDFLY</sequence>